<protein>
    <submittedName>
        <fullName evidence="2">Uncharacterized protein</fullName>
    </submittedName>
</protein>
<evidence type="ECO:0000313" key="3">
    <source>
        <dbReference type="Proteomes" id="UP000031563"/>
    </source>
</evidence>
<gene>
    <name evidence="2" type="ORF">QY95_01732</name>
</gene>
<proteinExistence type="predicted"/>
<dbReference type="EMBL" id="JWIR02000030">
    <property type="protein sequence ID" value="KKB40349.1"/>
    <property type="molecule type" value="Genomic_DNA"/>
</dbReference>
<accession>A0A0F5I3U4</accession>
<feature type="region of interest" description="Disordered" evidence="1">
    <location>
        <begin position="1"/>
        <end position="28"/>
    </location>
</feature>
<organism evidence="2 3">
    <name type="scientific">Bacillus thermotolerans</name>
    <name type="common">Quasibacillus thermotolerans</name>
    <dbReference type="NCBI Taxonomy" id="1221996"/>
    <lineage>
        <taxon>Bacteria</taxon>
        <taxon>Bacillati</taxon>
        <taxon>Bacillota</taxon>
        <taxon>Bacilli</taxon>
        <taxon>Bacillales</taxon>
        <taxon>Bacillaceae</taxon>
        <taxon>Bacillus</taxon>
    </lineage>
</organism>
<evidence type="ECO:0000313" key="2">
    <source>
        <dbReference type="EMBL" id="KKB40349.1"/>
    </source>
</evidence>
<dbReference type="Proteomes" id="UP000031563">
    <property type="component" value="Unassembled WGS sequence"/>
</dbReference>
<evidence type="ECO:0000256" key="1">
    <source>
        <dbReference type="SAM" id="MobiDB-lite"/>
    </source>
</evidence>
<keyword evidence="3" id="KW-1185">Reference proteome</keyword>
<name>A0A0F5I3U4_BACTR</name>
<dbReference type="AlphaFoldDB" id="A0A0F5I3U4"/>
<comment type="caution">
    <text evidence="2">The sequence shown here is derived from an EMBL/GenBank/DDBJ whole genome shotgun (WGS) entry which is preliminary data.</text>
</comment>
<reference evidence="2" key="1">
    <citation type="submission" date="2015-02" db="EMBL/GenBank/DDBJ databases">
        <title>Genome Assembly of Bacillaceae bacterium MTCC 8252.</title>
        <authorList>
            <person name="Verma A."/>
            <person name="Khatri I."/>
            <person name="Mual P."/>
            <person name="Subramanian S."/>
            <person name="Krishnamurthi S."/>
        </authorList>
    </citation>
    <scope>NUCLEOTIDE SEQUENCE [LARGE SCALE GENOMIC DNA]</scope>
    <source>
        <strain evidence="2">MTCC 8252</strain>
    </source>
</reference>
<sequence length="59" mass="6554">MKWAPQAVDLDPAAQKAERSQAGPLAETAEQAASLPMRFYNYHHFPCGVAQIEYNSLHP</sequence>